<organism evidence="3 4">
    <name type="scientific">Olpidium bornovanus</name>
    <dbReference type="NCBI Taxonomy" id="278681"/>
    <lineage>
        <taxon>Eukaryota</taxon>
        <taxon>Fungi</taxon>
        <taxon>Fungi incertae sedis</taxon>
        <taxon>Olpidiomycota</taxon>
        <taxon>Olpidiomycotina</taxon>
        <taxon>Olpidiomycetes</taxon>
        <taxon>Olpidiales</taxon>
        <taxon>Olpidiaceae</taxon>
        <taxon>Olpidium</taxon>
    </lineage>
</organism>
<feature type="non-terminal residue" evidence="3">
    <location>
        <position position="1"/>
    </location>
</feature>
<gene>
    <name evidence="3" type="ORF">BJ554DRAFT_1598</name>
</gene>
<evidence type="ECO:0000256" key="1">
    <source>
        <dbReference type="SAM" id="MobiDB-lite"/>
    </source>
</evidence>
<accession>A0A8H7ZRU1</accession>
<name>A0A8H7ZRU1_9FUNG</name>
<feature type="region of interest" description="Disordered" evidence="1">
    <location>
        <begin position="116"/>
        <end position="154"/>
    </location>
</feature>
<keyword evidence="2" id="KW-1133">Transmembrane helix</keyword>
<dbReference type="AlphaFoldDB" id="A0A8H7ZRU1"/>
<sequence length="154" mass="17004">DLPWSGPRGWVICPGRFGTAAFFFFFFFQKGASRKWPAMGFTKRSNKSCVVCEHQKPFRWAPTFKDKKGRGRSDMACGRTCATADDKGGPGWICDRAVFVCGTAFCRSDSWRRRQSDFQTADMPQRVPGPPGAKMPAASWPSADPQSAARAGPV</sequence>
<comment type="caution">
    <text evidence="3">The sequence shown here is derived from an EMBL/GenBank/DDBJ whole genome shotgun (WGS) entry which is preliminary data.</text>
</comment>
<evidence type="ECO:0000256" key="2">
    <source>
        <dbReference type="SAM" id="Phobius"/>
    </source>
</evidence>
<evidence type="ECO:0000313" key="4">
    <source>
        <dbReference type="Proteomes" id="UP000673691"/>
    </source>
</evidence>
<dbReference type="Proteomes" id="UP000673691">
    <property type="component" value="Unassembled WGS sequence"/>
</dbReference>
<keyword evidence="4" id="KW-1185">Reference proteome</keyword>
<protein>
    <submittedName>
        <fullName evidence="3">Uncharacterized protein</fullName>
    </submittedName>
</protein>
<keyword evidence="2" id="KW-0812">Transmembrane</keyword>
<feature type="non-terminal residue" evidence="3">
    <location>
        <position position="154"/>
    </location>
</feature>
<evidence type="ECO:0000313" key="3">
    <source>
        <dbReference type="EMBL" id="KAG5458221.1"/>
    </source>
</evidence>
<feature type="transmembrane region" description="Helical" evidence="2">
    <location>
        <begin position="6"/>
        <end position="28"/>
    </location>
</feature>
<dbReference type="EMBL" id="JAEFCI010008812">
    <property type="protein sequence ID" value="KAG5458221.1"/>
    <property type="molecule type" value="Genomic_DNA"/>
</dbReference>
<reference evidence="3 4" key="1">
    <citation type="journal article" name="Sci. Rep.">
        <title>Genome-scale phylogenetic analyses confirm Olpidium as the closest living zoosporic fungus to the non-flagellated, terrestrial fungi.</title>
        <authorList>
            <person name="Chang Y."/>
            <person name="Rochon D."/>
            <person name="Sekimoto S."/>
            <person name="Wang Y."/>
            <person name="Chovatia M."/>
            <person name="Sandor L."/>
            <person name="Salamov A."/>
            <person name="Grigoriev I.V."/>
            <person name="Stajich J.E."/>
            <person name="Spatafora J.W."/>
        </authorList>
    </citation>
    <scope>NUCLEOTIDE SEQUENCE [LARGE SCALE GENOMIC DNA]</scope>
    <source>
        <strain evidence="3">S191</strain>
    </source>
</reference>
<proteinExistence type="predicted"/>
<keyword evidence="2" id="KW-0472">Membrane</keyword>